<dbReference type="PANTHER" id="PTHR33376">
    <property type="match status" value="1"/>
</dbReference>
<gene>
    <name evidence="6" type="ORF">Salmuc_04692</name>
</gene>
<keyword evidence="3" id="KW-0813">Transport</keyword>
<comment type="similarity">
    <text evidence="2">Belongs to the bacterial solute-binding protein 7 family.</text>
</comment>
<evidence type="ECO:0000256" key="2">
    <source>
        <dbReference type="ARBA" id="ARBA00009023"/>
    </source>
</evidence>
<dbReference type="AlphaFoldDB" id="S9Q5Z2"/>
<evidence type="ECO:0000313" key="6">
    <source>
        <dbReference type="EMBL" id="EPX76806.1"/>
    </source>
</evidence>
<protein>
    <submittedName>
        <fullName evidence="6">Putative extracellular solute-binding protein</fullName>
    </submittedName>
</protein>
<evidence type="ECO:0000256" key="4">
    <source>
        <dbReference type="ARBA" id="ARBA00022729"/>
    </source>
</evidence>
<dbReference type="InterPro" id="IPR038404">
    <property type="entry name" value="TRAP_DctP_sf"/>
</dbReference>
<name>S9Q5Z2_9RHOB</name>
<proteinExistence type="inferred from homology"/>
<dbReference type="GO" id="GO:0042597">
    <property type="term" value="C:periplasmic space"/>
    <property type="evidence" value="ECO:0007669"/>
    <property type="project" value="UniProtKB-SubCell"/>
</dbReference>
<dbReference type="CDD" id="cd13603">
    <property type="entry name" value="PBP2_TRAP_Siap_TeaA_like"/>
    <property type="match status" value="1"/>
</dbReference>
<comment type="caution">
    <text evidence="6">The sequence shown here is derived from an EMBL/GenBank/DDBJ whole genome shotgun (WGS) entry which is preliminary data.</text>
</comment>
<reference evidence="7" key="1">
    <citation type="journal article" date="2014" name="Stand. Genomic Sci.">
        <title>Genome sequence of the exopolysaccharide-producing Salipiger mucosus type strain (DSM 16094(T)), a moderately halophilic member of the Roseobacter clade.</title>
        <authorList>
            <person name="Riedel T."/>
            <person name="Spring S."/>
            <person name="Fiebig A."/>
            <person name="Petersen J."/>
            <person name="Kyrpides N.C."/>
            <person name="Goker M."/>
            <person name="Klenk H.P."/>
        </authorList>
    </citation>
    <scope>NUCLEOTIDE SEQUENCE [LARGE SCALE GENOMIC DNA]</scope>
    <source>
        <strain evidence="7">DSM 16094</strain>
    </source>
</reference>
<dbReference type="HOGENOM" id="CLU_036176_1_1_5"/>
<evidence type="ECO:0000256" key="1">
    <source>
        <dbReference type="ARBA" id="ARBA00004418"/>
    </source>
</evidence>
<dbReference type="Gene3D" id="3.40.190.170">
    <property type="entry name" value="Bacterial extracellular solute-binding protein, family 7"/>
    <property type="match status" value="1"/>
</dbReference>
<sequence length="318" mass="34862">MLAIPAGAQTITLASTVPDEGINTVMVETLSSELEERLPDANLDIFLDGTLGGERELIDLVRIGETQIHMGVIHASEYFPELDATLVPYLFPDYGSVQAFLGSETGDRLKAALEERGNAKFLGTYYQGSRWATSNTAFRTLEDLESIKIRMPEIPLWIDIWSGLGAITTPMPSPEVFSALQTGVIDAQENMLSNIWGRNIYEVQDYIVATQHQQSYVTVMANLDFWDSLTGEQQEALQAAIDAATAAATDAAVEENEEILQKIEDAGLEYVEPAPEFREKAMPVIREAASGILEEGIYEAAVKVIEEHQPSKSGSSTE</sequence>
<dbReference type="InterPro" id="IPR018389">
    <property type="entry name" value="DctP_fam"/>
</dbReference>
<evidence type="ECO:0000256" key="3">
    <source>
        <dbReference type="ARBA" id="ARBA00022448"/>
    </source>
</evidence>
<organism evidence="6 7">
    <name type="scientific">Salipiger mucosus DSM 16094</name>
    <dbReference type="NCBI Taxonomy" id="1123237"/>
    <lineage>
        <taxon>Bacteria</taxon>
        <taxon>Pseudomonadati</taxon>
        <taxon>Pseudomonadota</taxon>
        <taxon>Alphaproteobacteria</taxon>
        <taxon>Rhodobacterales</taxon>
        <taxon>Roseobacteraceae</taxon>
        <taxon>Salipiger</taxon>
    </lineage>
</organism>
<dbReference type="NCBIfam" id="NF037995">
    <property type="entry name" value="TRAP_S1"/>
    <property type="match status" value="1"/>
</dbReference>
<accession>S9Q5Z2</accession>
<keyword evidence="4" id="KW-0732">Signal</keyword>
<dbReference type="Proteomes" id="UP000015347">
    <property type="component" value="Unassembled WGS sequence"/>
</dbReference>
<dbReference type="STRING" id="1123237.Salmuc_04692"/>
<dbReference type="eggNOG" id="COG1638">
    <property type="taxonomic scope" value="Bacteria"/>
</dbReference>
<dbReference type="GO" id="GO:0055085">
    <property type="term" value="P:transmembrane transport"/>
    <property type="evidence" value="ECO:0007669"/>
    <property type="project" value="InterPro"/>
</dbReference>
<dbReference type="Pfam" id="PF03480">
    <property type="entry name" value="DctP"/>
    <property type="match status" value="1"/>
</dbReference>
<evidence type="ECO:0000256" key="5">
    <source>
        <dbReference type="ARBA" id="ARBA00022764"/>
    </source>
</evidence>
<keyword evidence="5" id="KW-0574">Periplasm</keyword>
<dbReference type="EMBL" id="APVH01000043">
    <property type="protein sequence ID" value="EPX76806.1"/>
    <property type="molecule type" value="Genomic_DNA"/>
</dbReference>
<evidence type="ECO:0000313" key="7">
    <source>
        <dbReference type="Proteomes" id="UP000015347"/>
    </source>
</evidence>
<comment type="subcellular location">
    <subcellularLocation>
        <location evidence="1">Periplasm</location>
    </subcellularLocation>
</comment>
<keyword evidence="7" id="KW-1185">Reference proteome</keyword>
<dbReference type="PANTHER" id="PTHR33376:SF7">
    <property type="entry name" value="C4-DICARBOXYLATE-BINDING PROTEIN DCTB"/>
    <property type="match status" value="1"/>
</dbReference>